<gene>
    <name evidence="1" type="ORF">NCTC11179_01940</name>
</gene>
<protein>
    <submittedName>
        <fullName evidence="1">Uncharacterized protein</fullName>
    </submittedName>
</protein>
<dbReference type="EMBL" id="UGQL01000001">
    <property type="protein sequence ID" value="STZ28396.1"/>
    <property type="molecule type" value="Genomic_DNA"/>
</dbReference>
<reference evidence="1 2" key="1">
    <citation type="submission" date="2018-06" db="EMBL/GenBank/DDBJ databases">
        <authorList>
            <consortium name="Pathogen Informatics"/>
            <person name="Doyle S."/>
        </authorList>
    </citation>
    <scope>NUCLEOTIDE SEQUENCE [LARGE SCALE GENOMIC DNA]</scope>
    <source>
        <strain evidence="1 2">NCTC11179</strain>
    </source>
</reference>
<dbReference type="AlphaFoldDB" id="A0A378RN01"/>
<organism evidence="1 2">
    <name type="scientific">Myroides odoratus</name>
    <name type="common">Flavobacterium odoratum</name>
    <dbReference type="NCBI Taxonomy" id="256"/>
    <lineage>
        <taxon>Bacteria</taxon>
        <taxon>Pseudomonadati</taxon>
        <taxon>Bacteroidota</taxon>
        <taxon>Flavobacteriia</taxon>
        <taxon>Flavobacteriales</taxon>
        <taxon>Flavobacteriaceae</taxon>
        <taxon>Myroides</taxon>
    </lineage>
</organism>
<name>A0A378RN01_MYROD</name>
<keyword evidence="2" id="KW-1185">Reference proteome</keyword>
<sequence length="80" mass="9728">MENNEYFFLDFSEEVENHLLFNDYKKRKDAINEGELELFIIVNKSSKQFWINGKPQLNHAKKMTPIKFITFKDLQKWQTK</sequence>
<dbReference type="Proteomes" id="UP000255024">
    <property type="component" value="Unassembled WGS sequence"/>
</dbReference>
<dbReference type="RefSeq" id="WP_115091348.1">
    <property type="nucleotide sequence ID" value="NZ_CP068107.1"/>
</dbReference>
<evidence type="ECO:0000313" key="2">
    <source>
        <dbReference type="Proteomes" id="UP000255024"/>
    </source>
</evidence>
<accession>A0A378RN01</accession>
<evidence type="ECO:0000313" key="1">
    <source>
        <dbReference type="EMBL" id="STZ28396.1"/>
    </source>
</evidence>
<proteinExistence type="predicted"/>